<evidence type="ECO:0000313" key="2">
    <source>
        <dbReference type="EMBL" id="VXC64302.1"/>
    </source>
</evidence>
<keyword evidence="1" id="KW-1133">Transmembrane helix</keyword>
<dbReference type="Proteomes" id="UP000432350">
    <property type="component" value="Unassembled WGS sequence"/>
</dbReference>
<name>A0A654A913_SPHMU</name>
<reference evidence="2 3" key="1">
    <citation type="submission" date="2019-10" db="EMBL/GenBank/DDBJ databases">
        <authorList>
            <person name="Karimi E."/>
        </authorList>
    </citation>
    <scope>NUCLEOTIDE SEQUENCE [LARGE SCALE GENOMIC DNA]</scope>
    <source>
        <strain evidence="2 3">Sphingobacterium sp. 8BC</strain>
    </source>
</reference>
<dbReference type="EMBL" id="CABWMV010000007">
    <property type="protein sequence ID" value="VXC64302.1"/>
    <property type="molecule type" value="Genomic_DNA"/>
</dbReference>
<protein>
    <submittedName>
        <fullName evidence="2">Uncharacterized protein</fullName>
    </submittedName>
</protein>
<keyword evidence="1" id="KW-0812">Transmembrane</keyword>
<organism evidence="2 3">
    <name type="scientific">Sphingobacterium multivorum</name>
    <dbReference type="NCBI Taxonomy" id="28454"/>
    <lineage>
        <taxon>Bacteria</taxon>
        <taxon>Pseudomonadati</taxon>
        <taxon>Bacteroidota</taxon>
        <taxon>Sphingobacteriia</taxon>
        <taxon>Sphingobacteriales</taxon>
        <taxon>Sphingobacteriaceae</taxon>
        <taxon>Sphingobacterium</taxon>
    </lineage>
</organism>
<dbReference type="AlphaFoldDB" id="A0A654A913"/>
<accession>A0A654A913</accession>
<feature type="transmembrane region" description="Helical" evidence="1">
    <location>
        <begin position="12"/>
        <end position="33"/>
    </location>
</feature>
<evidence type="ECO:0000313" key="3">
    <source>
        <dbReference type="Proteomes" id="UP000432350"/>
    </source>
</evidence>
<proteinExistence type="predicted"/>
<evidence type="ECO:0000256" key="1">
    <source>
        <dbReference type="SAM" id="Phobius"/>
    </source>
</evidence>
<gene>
    <name evidence="2" type="ORF">SPHINGO8BC_150280</name>
</gene>
<sequence>MSILSLHWTTTLMMVHGLYGTYIYLTNLFLFFIRIPFNCKNSTVDGLHGNCFFIVRDATILFDFTIYCFRQKTINMV</sequence>
<keyword evidence="1" id="KW-0472">Membrane</keyword>